<dbReference type="InterPro" id="IPR018060">
    <property type="entry name" value="HTH_AraC"/>
</dbReference>
<name>A0A1M5HR50_9BRAD</name>
<gene>
    <name evidence="5" type="ORF">SAMN05444169_0990</name>
</gene>
<dbReference type="InterPro" id="IPR009057">
    <property type="entry name" value="Homeodomain-like_sf"/>
</dbReference>
<dbReference type="InterPro" id="IPR018062">
    <property type="entry name" value="HTH_AraC-typ_CS"/>
</dbReference>
<keyword evidence="1" id="KW-0805">Transcription regulation</keyword>
<dbReference type="GO" id="GO:0003700">
    <property type="term" value="F:DNA-binding transcription factor activity"/>
    <property type="evidence" value="ECO:0007669"/>
    <property type="project" value="InterPro"/>
</dbReference>
<evidence type="ECO:0000256" key="3">
    <source>
        <dbReference type="ARBA" id="ARBA00023163"/>
    </source>
</evidence>
<feature type="domain" description="HTH araC/xylS-type" evidence="4">
    <location>
        <begin position="245"/>
        <end position="343"/>
    </location>
</feature>
<proteinExistence type="predicted"/>
<evidence type="ECO:0000256" key="1">
    <source>
        <dbReference type="ARBA" id="ARBA00023015"/>
    </source>
</evidence>
<dbReference type="PROSITE" id="PS00041">
    <property type="entry name" value="HTH_ARAC_FAMILY_1"/>
    <property type="match status" value="1"/>
</dbReference>
<dbReference type="InterPro" id="IPR020449">
    <property type="entry name" value="Tscrpt_reg_AraC-type_HTH"/>
</dbReference>
<dbReference type="GO" id="GO:0000976">
    <property type="term" value="F:transcription cis-regulatory region binding"/>
    <property type="evidence" value="ECO:0007669"/>
    <property type="project" value="TreeGrafter"/>
</dbReference>
<dbReference type="OrthoDB" id="9805730at2"/>
<evidence type="ECO:0000313" key="6">
    <source>
        <dbReference type="Proteomes" id="UP000190675"/>
    </source>
</evidence>
<dbReference type="GO" id="GO:0005829">
    <property type="term" value="C:cytosol"/>
    <property type="evidence" value="ECO:0007669"/>
    <property type="project" value="TreeGrafter"/>
</dbReference>
<keyword evidence="3" id="KW-0804">Transcription</keyword>
<dbReference type="SMART" id="SM00342">
    <property type="entry name" value="HTH_ARAC"/>
    <property type="match status" value="1"/>
</dbReference>
<dbReference type="PROSITE" id="PS01124">
    <property type="entry name" value="HTH_ARAC_FAMILY_2"/>
    <property type="match status" value="1"/>
</dbReference>
<organism evidence="5 6">
    <name type="scientific">Bradyrhizobium erythrophlei</name>
    <dbReference type="NCBI Taxonomy" id="1437360"/>
    <lineage>
        <taxon>Bacteria</taxon>
        <taxon>Pseudomonadati</taxon>
        <taxon>Pseudomonadota</taxon>
        <taxon>Alphaproteobacteria</taxon>
        <taxon>Hyphomicrobiales</taxon>
        <taxon>Nitrobacteraceae</taxon>
        <taxon>Bradyrhizobium</taxon>
    </lineage>
</organism>
<evidence type="ECO:0000259" key="4">
    <source>
        <dbReference type="PROSITE" id="PS01124"/>
    </source>
</evidence>
<keyword evidence="2 5" id="KW-0238">DNA-binding</keyword>
<reference evidence="5 6" key="1">
    <citation type="submission" date="2016-11" db="EMBL/GenBank/DDBJ databases">
        <authorList>
            <person name="Jaros S."/>
            <person name="Januszkiewicz K."/>
            <person name="Wedrychowicz H."/>
        </authorList>
    </citation>
    <scope>NUCLEOTIDE SEQUENCE [LARGE SCALE GENOMIC DNA]</scope>
    <source>
        <strain evidence="5 6">GAS242</strain>
    </source>
</reference>
<dbReference type="Pfam" id="PF12833">
    <property type="entry name" value="HTH_18"/>
    <property type="match status" value="1"/>
</dbReference>
<dbReference type="AlphaFoldDB" id="A0A1M5HR50"/>
<dbReference type="SUPFAM" id="SSF46689">
    <property type="entry name" value="Homeodomain-like"/>
    <property type="match status" value="1"/>
</dbReference>
<protein>
    <submittedName>
        <fullName evidence="5">AraC-type DNA-binding protein</fullName>
    </submittedName>
</protein>
<dbReference type="PANTHER" id="PTHR47894">
    <property type="entry name" value="HTH-TYPE TRANSCRIPTIONAL REGULATOR GADX"/>
    <property type="match status" value="1"/>
</dbReference>
<dbReference type="EMBL" id="LT670818">
    <property type="protein sequence ID" value="SHG18410.1"/>
    <property type="molecule type" value="Genomic_DNA"/>
</dbReference>
<dbReference type="PANTHER" id="PTHR47894:SF4">
    <property type="entry name" value="HTH-TYPE TRANSCRIPTIONAL REGULATOR GADX"/>
    <property type="match status" value="1"/>
</dbReference>
<evidence type="ECO:0000256" key="2">
    <source>
        <dbReference type="ARBA" id="ARBA00023125"/>
    </source>
</evidence>
<accession>A0A1M5HR50</accession>
<dbReference type="Pfam" id="PF12625">
    <property type="entry name" value="Arabinose_bd"/>
    <property type="match status" value="1"/>
</dbReference>
<dbReference type="PRINTS" id="PR00032">
    <property type="entry name" value="HTHARAC"/>
</dbReference>
<dbReference type="Proteomes" id="UP000190675">
    <property type="component" value="Chromosome I"/>
</dbReference>
<sequence>MRSGTHDGFCSIPSATGGIARLACARLRELGKDVAAVLAKVGARPEQVNDDAIRLEVPKQIRILELASEELQDGLLGFHLARNFDFREIGLVYYVIASSERLADALLNGKRYCTIMNEGVRLNVKLDDRAAAIALDYVDVDRQSDRHQIEFWLVTLVRICRQVTDTRLAPRHLRIRHRREETPAEMRSFFGCDVEFGAASDEIIFPAPVASLPIVGSDNYLNDMLLRYAEEALADCPQERASIRSAVERVLPQLLPHAKASASNVAQKLAFSRRTLSRKLHDEGVAFAEILDETRAALAKRYLAERDLPVSEIAWLLGYGEVSSFTHAFKRWTGMTPRQFRLTP</sequence>
<dbReference type="InterPro" id="IPR032687">
    <property type="entry name" value="AraC-type_N"/>
</dbReference>
<evidence type="ECO:0000313" key="5">
    <source>
        <dbReference type="EMBL" id="SHG18410.1"/>
    </source>
</evidence>
<dbReference type="Gene3D" id="1.10.10.60">
    <property type="entry name" value="Homeodomain-like"/>
    <property type="match status" value="1"/>
</dbReference>